<feature type="compositionally biased region" description="Low complexity" evidence="6">
    <location>
        <begin position="420"/>
        <end position="464"/>
    </location>
</feature>
<dbReference type="RefSeq" id="WP_129353872.1">
    <property type="nucleotide sequence ID" value="NZ_CP012670.1"/>
</dbReference>
<dbReference type="Pfam" id="PF00069">
    <property type="entry name" value="Pkinase"/>
    <property type="match status" value="1"/>
</dbReference>
<evidence type="ECO:0000256" key="5">
    <source>
        <dbReference type="PROSITE-ProRule" id="PRU10141"/>
    </source>
</evidence>
<dbReference type="PANTHER" id="PTHR43289:SF6">
    <property type="entry name" value="SERINE_THREONINE-PROTEIN KINASE NEKL-3"/>
    <property type="match status" value="1"/>
</dbReference>
<protein>
    <submittedName>
        <fullName evidence="8">Protein kinase</fullName>
        <ecNumber evidence="8">2.7.11.1</ecNumber>
    </submittedName>
</protein>
<keyword evidence="3 8" id="KW-0418">Kinase</keyword>
<organism evidence="8 9">
    <name type="scientific">Sorangium cellulosum</name>
    <name type="common">Polyangium cellulosum</name>
    <dbReference type="NCBI Taxonomy" id="56"/>
    <lineage>
        <taxon>Bacteria</taxon>
        <taxon>Pseudomonadati</taxon>
        <taxon>Myxococcota</taxon>
        <taxon>Polyangia</taxon>
        <taxon>Polyangiales</taxon>
        <taxon>Polyangiaceae</taxon>
        <taxon>Sorangium</taxon>
    </lineage>
</organism>
<dbReference type="PANTHER" id="PTHR43289">
    <property type="entry name" value="MITOGEN-ACTIVATED PROTEIN KINASE KINASE KINASE 20-RELATED"/>
    <property type="match status" value="1"/>
</dbReference>
<proteinExistence type="predicted"/>
<dbReference type="SUPFAM" id="SSF56112">
    <property type="entry name" value="Protein kinase-like (PK-like)"/>
    <property type="match status" value="1"/>
</dbReference>
<dbReference type="PROSITE" id="PS50011">
    <property type="entry name" value="PROTEIN_KINASE_DOM"/>
    <property type="match status" value="1"/>
</dbReference>
<dbReference type="GO" id="GO:0005524">
    <property type="term" value="F:ATP binding"/>
    <property type="evidence" value="ECO:0007669"/>
    <property type="project" value="UniProtKB-UniRule"/>
</dbReference>
<dbReference type="InterPro" id="IPR000719">
    <property type="entry name" value="Prot_kinase_dom"/>
</dbReference>
<reference evidence="8 9" key="1">
    <citation type="submission" date="2015-09" db="EMBL/GenBank/DDBJ databases">
        <title>Sorangium comparison.</title>
        <authorList>
            <person name="Zaburannyi N."/>
            <person name="Bunk B."/>
            <person name="Overmann J."/>
            <person name="Mueller R."/>
        </authorList>
    </citation>
    <scope>NUCLEOTIDE SEQUENCE [LARGE SCALE GENOMIC DNA]</scope>
    <source>
        <strain evidence="8 9">So ceGT47</strain>
    </source>
</reference>
<dbReference type="EMBL" id="CP012670">
    <property type="protein sequence ID" value="AUX26327.1"/>
    <property type="molecule type" value="Genomic_DNA"/>
</dbReference>
<sequence length="495" mass="50206">MVQAPSHDGALAVVRYLLFDEIGAGGMATVHIGRQHGSAGLRRTVAIKRLYPQLVRDPELTAMLLDEARVAARIQHPNVVSTIDVVASGGELLLVMEYVHGESLARLLRAATRDGGAPPPRIACAVLAGALHGLHAAHEATGEDGAPLGLVHRDVSPHNLLVGEDGVSRVLDFGVAKAAGRAQITRDGQIKGKLAYMPPEQIAGEPLDRRADVYAAGVVLWEMLTGERLFEGRGEALSILRLLQAGVDPPSARRPGVPPALEAVTLRALARDPGDRFPTAHAMALALEATGLAASTSEVSAWVTSLVGESLAERAARIVEIEQVRATPVASLPPEAIAAEIPEASPRQAASPARRRLWAAAAATGGLLAIAAAAASLARAGAAPHARARAGVAAAARAHAAPQAGAAASVAAAAAGAATGAPGASAAGAPGASAAGATGPSAAGADAPPTPTTTATPAVGANAPRRPRRAPARDGCDPPFVIDAQGHKRYKRECF</sequence>
<keyword evidence="1 8" id="KW-0808">Transferase</keyword>
<keyword evidence="4 5" id="KW-0067">ATP-binding</keyword>
<feature type="domain" description="Protein kinase" evidence="7">
    <location>
        <begin position="16"/>
        <end position="303"/>
    </location>
</feature>
<accession>A0A4P2Q9M1</accession>
<evidence type="ECO:0000256" key="1">
    <source>
        <dbReference type="ARBA" id="ARBA00022679"/>
    </source>
</evidence>
<evidence type="ECO:0000256" key="3">
    <source>
        <dbReference type="ARBA" id="ARBA00022777"/>
    </source>
</evidence>
<dbReference type="AlphaFoldDB" id="A0A4P2Q9M1"/>
<dbReference type="Proteomes" id="UP000295781">
    <property type="component" value="Chromosome"/>
</dbReference>
<name>A0A4P2Q9M1_SORCE</name>
<gene>
    <name evidence="8" type="ORF">SOCEGT47_068880</name>
</gene>
<evidence type="ECO:0000313" key="8">
    <source>
        <dbReference type="EMBL" id="AUX26327.1"/>
    </source>
</evidence>
<evidence type="ECO:0000256" key="6">
    <source>
        <dbReference type="SAM" id="MobiDB-lite"/>
    </source>
</evidence>
<dbReference type="Gene3D" id="1.10.510.10">
    <property type="entry name" value="Transferase(Phosphotransferase) domain 1"/>
    <property type="match status" value="1"/>
</dbReference>
<dbReference type="InterPro" id="IPR017441">
    <property type="entry name" value="Protein_kinase_ATP_BS"/>
</dbReference>
<dbReference type="CDD" id="cd14014">
    <property type="entry name" value="STKc_PknB_like"/>
    <property type="match status" value="1"/>
</dbReference>
<feature type="region of interest" description="Disordered" evidence="6">
    <location>
        <begin position="420"/>
        <end position="482"/>
    </location>
</feature>
<dbReference type="OrthoDB" id="5508570at2"/>
<dbReference type="Gene3D" id="3.30.200.20">
    <property type="entry name" value="Phosphorylase Kinase, domain 1"/>
    <property type="match status" value="1"/>
</dbReference>
<evidence type="ECO:0000313" key="9">
    <source>
        <dbReference type="Proteomes" id="UP000295781"/>
    </source>
</evidence>
<evidence type="ECO:0000256" key="4">
    <source>
        <dbReference type="ARBA" id="ARBA00022840"/>
    </source>
</evidence>
<feature type="binding site" evidence="5">
    <location>
        <position position="48"/>
    </location>
    <ligand>
        <name>ATP</name>
        <dbReference type="ChEBI" id="CHEBI:30616"/>
    </ligand>
</feature>
<dbReference type="PROSITE" id="PS00109">
    <property type="entry name" value="PROTEIN_KINASE_TYR"/>
    <property type="match status" value="1"/>
</dbReference>
<dbReference type="EC" id="2.7.11.1" evidence="8"/>
<evidence type="ECO:0000259" key="7">
    <source>
        <dbReference type="PROSITE" id="PS50011"/>
    </source>
</evidence>
<dbReference type="GO" id="GO:0004674">
    <property type="term" value="F:protein serine/threonine kinase activity"/>
    <property type="evidence" value="ECO:0007669"/>
    <property type="project" value="UniProtKB-EC"/>
</dbReference>
<keyword evidence="2 5" id="KW-0547">Nucleotide-binding</keyword>
<dbReference type="PROSITE" id="PS00107">
    <property type="entry name" value="PROTEIN_KINASE_ATP"/>
    <property type="match status" value="1"/>
</dbReference>
<evidence type="ECO:0000256" key="2">
    <source>
        <dbReference type="ARBA" id="ARBA00022741"/>
    </source>
</evidence>
<dbReference type="InterPro" id="IPR008266">
    <property type="entry name" value="Tyr_kinase_AS"/>
</dbReference>
<dbReference type="InterPro" id="IPR011009">
    <property type="entry name" value="Kinase-like_dom_sf"/>
</dbReference>